<dbReference type="GO" id="GO:0004674">
    <property type="term" value="F:protein serine/threonine kinase activity"/>
    <property type="evidence" value="ECO:0007669"/>
    <property type="project" value="UniProtKB-KW"/>
</dbReference>
<sequence length="1256" mass="139037">MSLFQSALDFLAGPGSSGAASRDQNDFVGQVVELGDMKLRIRRVIAEGGFAFVYEAQDMSSGKDYALKRLLSNEEEKNKEIIQEVCFMKKLSGHPNTVQFCSAASISKEESDTGQAEFLILTELCKGQLVDFIKRVEQKAPLSCDTVLKIFYQACRAVQHMHKQKPPVIHRDLKIENLLISNQGTIKLCDFGSATTVSHYPDYSWSAQKRSMVEDEITRNTTPAYRTPEMIDLYSNFPINEKQDIWALGCILYLLCFKQHPFEDGAKLQIVNGKYSMPQNDMKYTVYHDLIRSMLKVNPEERLSITELVNQLQEIAAARNVNPKSPITELLEQNGGFGNNGAQPSMQIHNSHNNAGVYDPDQSGSGLFDILKGGTERFLTNIKDTSSKVIQSVASYAKGDLDISYITSRIAVMSFPAEGVESAIKNNIEDVRLFLDSRHAGHYAVYNLSKRSYRPSRFHNRVSECNWQLRRAPNLRSLYSVCKNMHLWLKQDQRNICVVHCLDGRAASAVAVCSFLCFCRLFTTAEAAVYMFSMKRCPPGIAPSHKRYIEYMCDMMAEEPIIPHSKPVVIRSIIMTPVPLFNKQRNGCRPFCEVYVGDERVLTTSQEYDRMQDFKMEDGKAEIPLNVTVQGDVLVVIYHARSTLGGRLQAKMASMKMFQIQFHTGFVPRNATTVKFAKYDLDACDIQEKYPDLFQVNLDIEVEPRDRPSTKTPPWEGFQTKGLNPKILFSSRDEQQEILSKFGKPELPRQPGSSAFYDSESAQPAQTPDSSSATEPESPMSNDTNSSNFFQTLDWEDVRSAQDASDSQEGGYMNDQEDLSDQSEGESYSYSATSGEPMSRDHSEPLFDSDFQVQKIFGWLTASPATQEAPPEDTADLLGLNCDPQPPTMSSTSSSAPQHGDQGGMKAASSNSDLLNDLFAPPAGQTGAVQEDLFFSGPASGATPDQKPMGDLFDPFGMGSGSGVGSSVGSSRQASGPDLFGDLLGSDSSATSGFGSAHSNATPASNTSLFNLSKYISSLTSNLKPKSKLKPDKSVDLYILIILASGMPSMSKAKSQTFDPFADLGNLSSNLPGRSSGSSASQPAGTQSSKPNYNLNFSSVIGGREERGVRGPGFGPKPKVKEDDFGDLLSTQGFASKPDKKGPRTIAEMRRQEITKDMDPLKLQILDWIEGKERNIRALLSTLHTVLWEGETRWKPVGMADLVSADQVKKYYRKAVLVVHPDKATGQPYEQYAKMIFMELNDAWSEFENQGSKALF</sequence>
<dbReference type="InterPro" id="IPR000719">
    <property type="entry name" value="Prot_kinase_dom"/>
</dbReference>
<evidence type="ECO:0000256" key="15">
    <source>
        <dbReference type="ARBA" id="ARBA00022949"/>
    </source>
</evidence>
<reference evidence="30" key="3">
    <citation type="submission" date="2025-09" db="UniProtKB">
        <authorList>
            <consortium name="Ensembl"/>
        </authorList>
    </citation>
    <scope>IDENTIFICATION</scope>
</reference>
<dbReference type="InterPro" id="IPR035892">
    <property type="entry name" value="C2_domain_sf"/>
</dbReference>
<dbReference type="Gene3D" id="1.10.510.10">
    <property type="entry name" value="Transferase(Phosphotransferase) domain 1"/>
    <property type="match status" value="1"/>
</dbReference>
<keyword evidence="19" id="KW-0968">Cytoplasmic vesicle</keyword>
<comment type="subcellular location">
    <subcellularLocation>
        <location evidence="2">Cell junction</location>
        <location evidence="2">Focal adhesion</location>
    </subcellularLocation>
    <subcellularLocation>
        <location evidence="3">Cytoplasm</location>
        <location evidence="3">Perinuclear region</location>
    </subcellularLocation>
    <subcellularLocation>
        <location evidence="1">Cytoplasmic vesicle</location>
        <location evidence="1">Clathrin-coated vesicle</location>
    </subcellularLocation>
    <subcellularLocation>
        <location evidence="4">Golgi apparatus</location>
        <location evidence="4">trans-Golgi network</location>
    </subcellularLocation>
</comment>
<dbReference type="InterPro" id="IPR036869">
    <property type="entry name" value="J_dom_sf"/>
</dbReference>
<dbReference type="FunFam" id="2.60.40.1110:FF:000001">
    <property type="entry name" value="cyclin-G-associated kinase isoform X2"/>
    <property type="match status" value="1"/>
</dbReference>
<dbReference type="FunFam" id="3.90.190.10:FF:000008">
    <property type="entry name" value="putative tyrosine-protein phosphatase auxilin isoform X2"/>
    <property type="match status" value="1"/>
</dbReference>
<evidence type="ECO:0000256" key="14">
    <source>
        <dbReference type="ARBA" id="ARBA00022840"/>
    </source>
</evidence>
<proteinExistence type="inferred from homology"/>
<accession>A0AAX7SN22</accession>
<feature type="region of interest" description="Disordered" evidence="25">
    <location>
        <begin position="1069"/>
        <end position="1096"/>
    </location>
</feature>
<dbReference type="GO" id="GO:0072583">
    <property type="term" value="P:clathrin-dependent endocytosis"/>
    <property type="evidence" value="ECO:0007669"/>
    <property type="project" value="TreeGrafter"/>
</dbReference>
<dbReference type="Pfam" id="PF10409">
    <property type="entry name" value="PTEN_C2"/>
    <property type="match status" value="1"/>
</dbReference>
<comment type="catalytic activity">
    <reaction evidence="20">
        <text>L-threonyl-[protein] + ATP = O-phospho-L-threonyl-[protein] + ADP + H(+)</text>
        <dbReference type="Rhea" id="RHEA:46608"/>
        <dbReference type="Rhea" id="RHEA-COMP:11060"/>
        <dbReference type="Rhea" id="RHEA-COMP:11605"/>
        <dbReference type="ChEBI" id="CHEBI:15378"/>
        <dbReference type="ChEBI" id="CHEBI:30013"/>
        <dbReference type="ChEBI" id="CHEBI:30616"/>
        <dbReference type="ChEBI" id="CHEBI:61977"/>
        <dbReference type="ChEBI" id="CHEBI:456216"/>
        <dbReference type="EC" id="2.7.11.1"/>
    </reaction>
</comment>
<evidence type="ECO:0000256" key="3">
    <source>
        <dbReference type="ARBA" id="ARBA00004556"/>
    </source>
</evidence>
<dbReference type="GO" id="GO:0030276">
    <property type="term" value="F:clathrin binding"/>
    <property type="evidence" value="ECO:0007669"/>
    <property type="project" value="TreeGrafter"/>
</dbReference>
<comment type="function">
    <text evidence="22">Associates with cyclin G and CDK5. Seems to act as an auxilin homolog that is involved in the uncoating of clathrin-coated vesicles by Hsc70 in non-neuronal cells. Expression oscillates slightly during the cell cycle, peaking at G1. May play a role in clathrin-mediated endocytosis and intracellular trafficking, and in the dynamics of clathrin assembly/disassembly.</text>
</comment>
<name>A0AAX7SN22_ASTCA</name>
<comment type="similarity">
    <text evidence="5">Belongs to the protein kinase superfamily. AGC Ser/Thr protein kinase family. PKC subfamily.</text>
</comment>
<feature type="region of interest" description="Disordered" evidence="25">
    <location>
        <begin position="862"/>
        <end position="910"/>
    </location>
</feature>
<dbReference type="FunFam" id="1.10.287.110:FF:000002">
    <property type="entry name" value="putative tyrosine-protein phosphatase auxilin isoform X2"/>
    <property type="match status" value="1"/>
</dbReference>
<feature type="compositionally biased region" description="Low complexity" evidence="25">
    <location>
        <begin position="888"/>
        <end position="898"/>
    </location>
</feature>
<feature type="compositionally biased region" description="Low complexity" evidence="25">
    <location>
        <begin position="1069"/>
        <end position="1089"/>
    </location>
</feature>
<evidence type="ECO:0000256" key="22">
    <source>
        <dbReference type="ARBA" id="ARBA00054326"/>
    </source>
</evidence>
<evidence type="ECO:0000259" key="29">
    <source>
        <dbReference type="PROSITE" id="PS51182"/>
    </source>
</evidence>
<evidence type="ECO:0000256" key="18">
    <source>
        <dbReference type="ARBA" id="ARBA00023306"/>
    </source>
</evidence>
<keyword evidence="13" id="KW-0418">Kinase</keyword>
<reference evidence="30" key="1">
    <citation type="submission" date="2018-05" db="EMBL/GenBank/DDBJ databases">
        <authorList>
            <person name="Datahose"/>
        </authorList>
    </citation>
    <scope>NUCLEOTIDE SEQUENCE</scope>
</reference>
<dbReference type="Ensembl" id="ENSACLT00000050428.1">
    <property type="protein sequence ID" value="ENSACLP00000045145.1"/>
    <property type="gene ID" value="ENSACLG00000019086.2"/>
</dbReference>
<reference evidence="30" key="2">
    <citation type="submission" date="2025-08" db="UniProtKB">
        <authorList>
            <consortium name="Ensembl"/>
        </authorList>
    </citation>
    <scope>IDENTIFICATION</scope>
</reference>
<organism evidence="30 31">
    <name type="scientific">Astatotilapia calliptera</name>
    <name type="common">Eastern happy</name>
    <name type="synonym">Chromis callipterus</name>
    <dbReference type="NCBI Taxonomy" id="8154"/>
    <lineage>
        <taxon>Eukaryota</taxon>
        <taxon>Metazoa</taxon>
        <taxon>Chordata</taxon>
        <taxon>Craniata</taxon>
        <taxon>Vertebrata</taxon>
        <taxon>Euteleostomi</taxon>
        <taxon>Actinopterygii</taxon>
        <taxon>Neopterygii</taxon>
        <taxon>Teleostei</taxon>
        <taxon>Neoteleostei</taxon>
        <taxon>Acanthomorphata</taxon>
        <taxon>Ovalentaria</taxon>
        <taxon>Cichlomorphae</taxon>
        <taxon>Cichliformes</taxon>
        <taxon>Cichlidae</taxon>
        <taxon>African cichlids</taxon>
        <taxon>Pseudocrenilabrinae</taxon>
        <taxon>Haplochromini</taxon>
        <taxon>Astatotilapia</taxon>
    </lineage>
</organism>
<dbReference type="InterPro" id="IPR029023">
    <property type="entry name" value="Tensin_phosphatase"/>
</dbReference>
<keyword evidence="31" id="KW-1185">Reference proteome</keyword>
<evidence type="ECO:0000313" key="31">
    <source>
        <dbReference type="Proteomes" id="UP000265100"/>
    </source>
</evidence>
<evidence type="ECO:0000256" key="16">
    <source>
        <dbReference type="ARBA" id="ARBA00022990"/>
    </source>
</evidence>
<evidence type="ECO:0000256" key="1">
    <source>
        <dbReference type="ARBA" id="ARBA00004132"/>
    </source>
</evidence>
<evidence type="ECO:0000256" key="8">
    <source>
        <dbReference type="ARBA" id="ARBA00022490"/>
    </source>
</evidence>
<gene>
    <name evidence="30" type="primary">GAK</name>
</gene>
<dbReference type="PROSITE" id="PS51181">
    <property type="entry name" value="PPASE_TENSIN"/>
    <property type="match status" value="1"/>
</dbReference>
<dbReference type="PANTHER" id="PTHR23172:SF34">
    <property type="entry name" value="CYCLIN-G-ASSOCIATED KINASE"/>
    <property type="match status" value="1"/>
</dbReference>
<evidence type="ECO:0000256" key="23">
    <source>
        <dbReference type="ARBA" id="ARBA00068393"/>
    </source>
</evidence>
<dbReference type="InterPro" id="IPR008271">
    <property type="entry name" value="Ser/Thr_kinase_AS"/>
</dbReference>
<dbReference type="FunFam" id="1.10.510.10:FF:000228">
    <property type="entry name" value="cyclin-G-associated kinase isoform X1"/>
    <property type="match status" value="1"/>
</dbReference>
<keyword evidence="10" id="KW-0597">Phosphoprotein</keyword>
<keyword evidence="12" id="KW-0547">Nucleotide-binding</keyword>
<comment type="catalytic activity">
    <reaction evidence="21">
        <text>L-seryl-[protein] + ATP = O-phospho-L-seryl-[protein] + ADP + H(+)</text>
        <dbReference type="Rhea" id="RHEA:17989"/>
        <dbReference type="Rhea" id="RHEA-COMP:9863"/>
        <dbReference type="Rhea" id="RHEA-COMP:11604"/>
        <dbReference type="ChEBI" id="CHEBI:15378"/>
        <dbReference type="ChEBI" id="CHEBI:29999"/>
        <dbReference type="ChEBI" id="CHEBI:30616"/>
        <dbReference type="ChEBI" id="CHEBI:83421"/>
        <dbReference type="ChEBI" id="CHEBI:456216"/>
        <dbReference type="EC" id="2.7.11.1"/>
    </reaction>
</comment>
<feature type="domain" description="J" evidence="27">
    <location>
        <begin position="1192"/>
        <end position="1256"/>
    </location>
</feature>
<feature type="compositionally biased region" description="Polar residues" evidence="25">
    <location>
        <begin position="760"/>
        <end position="791"/>
    </location>
</feature>
<dbReference type="Gene3D" id="2.60.40.1110">
    <property type="match status" value="1"/>
</dbReference>
<evidence type="ECO:0000259" key="27">
    <source>
        <dbReference type="PROSITE" id="PS50076"/>
    </source>
</evidence>
<evidence type="ECO:0000256" key="20">
    <source>
        <dbReference type="ARBA" id="ARBA00047899"/>
    </source>
</evidence>
<keyword evidence="15" id="KW-0965">Cell junction</keyword>
<feature type="region of interest" description="Disordered" evidence="25">
    <location>
        <begin position="704"/>
        <end position="726"/>
    </location>
</feature>
<dbReference type="GO" id="GO:0005794">
    <property type="term" value="C:Golgi apparatus"/>
    <property type="evidence" value="ECO:0007669"/>
    <property type="project" value="UniProtKB-SubCell"/>
</dbReference>
<feature type="domain" description="Phosphatase tensin-type" evidence="28">
    <location>
        <begin position="392"/>
        <end position="559"/>
    </location>
</feature>
<keyword evidence="9" id="KW-0723">Serine/threonine-protein kinase</keyword>
<evidence type="ECO:0000259" key="26">
    <source>
        <dbReference type="PROSITE" id="PS50011"/>
    </source>
</evidence>
<dbReference type="GO" id="GO:0005524">
    <property type="term" value="F:ATP binding"/>
    <property type="evidence" value="ECO:0007669"/>
    <property type="project" value="UniProtKB-KW"/>
</dbReference>
<keyword evidence="16" id="KW-0007">Acetylation</keyword>
<dbReference type="PROSITE" id="PS00108">
    <property type="entry name" value="PROTEIN_KINASE_ST"/>
    <property type="match status" value="1"/>
</dbReference>
<protein>
    <recommendedName>
        <fullName evidence="23">Cyclin-G-associated kinase</fullName>
        <ecNumber evidence="6">2.7.11.1</ecNumber>
    </recommendedName>
    <alternativeName>
        <fullName evidence="24">DnaJ homolog subfamily C member 26</fullName>
    </alternativeName>
</protein>
<evidence type="ECO:0000256" key="24">
    <source>
        <dbReference type="ARBA" id="ARBA00076380"/>
    </source>
</evidence>
<feature type="region of interest" description="Disordered" evidence="25">
    <location>
        <begin position="741"/>
        <end position="847"/>
    </location>
</feature>
<dbReference type="PROSITE" id="PS50011">
    <property type="entry name" value="PROTEIN_KINASE_DOM"/>
    <property type="match status" value="1"/>
</dbReference>
<dbReference type="GO" id="GO:0048471">
    <property type="term" value="C:perinuclear region of cytoplasm"/>
    <property type="evidence" value="ECO:0007669"/>
    <property type="project" value="UniProtKB-SubCell"/>
</dbReference>
<evidence type="ECO:0000256" key="4">
    <source>
        <dbReference type="ARBA" id="ARBA00004601"/>
    </source>
</evidence>
<dbReference type="CDD" id="cd06257">
    <property type="entry name" value="DnaJ"/>
    <property type="match status" value="1"/>
</dbReference>
<evidence type="ECO:0000256" key="17">
    <source>
        <dbReference type="ARBA" id="ARBA00023034"/>
    </source>
</evidence>
<dbReference type="GO" id="GO:0072318">
    <property type="term" value="P:clathrin coat disassembly"/>
    <property type="evidence" value="ECO:0007669"/>
    <property type="project" value="TreeGrafter"/>
</dbReference>
<evidence type="ECO:0000256" key="21">
    <source>
        <dbReference type="ARBA" id="ARBA00048679"/>
    </source>
</evidence>
<keyword evidence="18" id="KW-0131">Cell cycle</keyword>
<dbReference type="Gene3D" id="1.10.287.110">
    <property type="entry name" value="DnaJ domain"/>
    <property type="match status" value="1"/>
</dbReference>
<dbReference type="PANTHER" id="PTHR23172">
    <property type="entry name" value="AUXILIN/CYCLIN G-ASSOCIATED KINASE-RELATED"/>
    <property type="match status" value="1"/>
</dbReference>
<evidence type="ECO:0000256" key="7">
    <source>
        <dbReference type="ARBA" id="ARBA00022481"/>
    </source>
</evidence>
<keyword evidence="7" id="KW-0488">Methylation</keyword>
<feature type="domain" description="C2 tensin-type" evidence="29">
    <location>
        <begin position="565"/>
        <end position="703"/>
    </location>
</feature>
<dbReference type="SUPFAM" id="SSF46565">
    <property type="entry name" value="Chaperone J-domain"/>
    <property type="match status" value="1"/>
</dbReference>
<dbReference type="SUPFAM" id="SSF52799">
    <property type="entry name" value="(Phosphotyrosine protein) phosphatases II"/>
    <property type="match status" value="1"/>
</dbReference>
<dbReference type="PROSITE" id="PS51182">
    <property type="entry name" value="C2_TENSIN"/>
    <property type="match status" value="1"/>
</dbReference>
<dbReference type="SMART" id="SM01326">
    <property type="entry name" value="PTEN_C2"/>
    <property type="match status" value="1"/>
</dbReference>
<evidence type="ECO:0000256" key="19">
    <source>
        <dbReference type="ARBA" id="ARBA00023329"/>
    </source>
</evidence>
<dbReference type="CDD" id="cd14036">
    <property type="entry name" value="STKc_GAK"/>
    <property type="match status" value="1"/>
</dbReference>
<dbReference type="Proteomes" id="UP000265100">
    <property type="component" value="Chromosome 12"/>
</dbReference>
<keyword evidence="17" id="KW-0333">Golgi apparatus</keyword>
<dbReference type="GO" id="GO:0030136">
    <property type="term" value="C:clathrin-coated vesicle"/>
    <property type="evidence" value="ECO:0007669"/>
    <property type="project" value="UniProtKB-SubCell"/>
</dbReference>
<evidence type="ECO:0000313" key="30">
    <source>
        <dbReference type="Ensembl" id="ENSACLP00000045145.1"/>
    </source>
</evidence>
<dbReference type="InterPro" id="IPR001623">
    <property type="entry name" value="DnaJ_domain"/>
</dbReference>
<evidence type="ECO:0000256" key="6">
    <source>
        <dbReference type="ARBA" id="ARBA00012513"/>
    </source>
</evidence>
<dbReference type="SMART" id="SM00271">
    <property type="entry name" value="DnaJ"/>
    <property type="match status" value="1"/>
</dbReference>
<dbReference type="Gene3D" id="3.90.190.10">
    <property type="entry name" value="Protein tyrosine phosphatase superfamily"/>
    <property type="match status" value="1"/>
</dbReference>
<dbReference type="InterPro" id="IPR011009">
    <property type="entry name" value="Kinase-like_dom_sf"/>
</dbReference>
<dbReference type="AlphaFoldDB" id="A0AAX7SN22"/>
<evidence type="ECO:0000259" key="28">
    <source>
        <dbReference type="PROSITE" id="PS51181"/>
    </source>
</evidence>
<keyword evidence="11" id="KW-0808">Transferase</keyword>
<evidence type="ECO:0000256" key="12">
    <source>
        <dbReference type="ARBA" id="ARBA00022741"/>
    </source>
</evidence>
<feature type="compositionally biased region" description="Polar residues" evidence="25">
    <location>
        <begin position="825"/>
        <end position="836"/>
    </location>
</feature>
<evidence type="ECO:0000256" key="9">
    <source>
        <dbReference type="ARBA" id="ARBA00022527"/>
    </source>
</evidence>
<dbReference type="GO" id="GO:0005925">
    <property type="term" value="C:focal adhesion"/>
    <property type="evidence" value="ECO:0007669"/>
    <property type="project" value="UniProtKB-SubCell"/>
</dbReference>
<evidence type="ECO:0000256" key="2">
    <source>
        <dbReference type="ARBA" id="ARBA00004246"/>
    </source>
</evidence>
<evidence type="ECO:0000256" key="10">
    <source>
        <dbReference type="ARBA" id="ARBA00022553"/>
    </source>
</evidence>
<dbReference type="InterPro" id="IPR029021">
    <property type="entry name" value="Prot-tyrosine_phosphatase-like"/>
</dbReference>
<keyword evidence="8" id="KW-0963">Cytoplasm</keyword>
<dbReference type="SMART" id="SM00220">
    <property type="entry name" value="S_TKc"/>
    <property type="match status" value="1"/>
</dbReference>
<dbReference type="CDD" id="cd14564">
    <property type="entry name" value="PTP_GAK"/>
    <property type="match status" value="1"/>
</dbReference>
<dbReference type="GeneTree" id="ENSGT00940000159527"/>
<feature type="compositionally biased region" description="Acidic residues" evidence="25">
    <location>
        <begin position="815"/>
        <end position="824"/>
    </location>
</feature>
<dbReference type="SUPFAM" id="SSF56112">
    <property type="entry name" value="Protein kinase-like (PK-like)"/>
    <property type="match status" value="1"/>
</dbReference>
<evidence type="ECO:0000256" key="25">
    <source>
        <dbReference type="SAM" id="MobiDB-lite"/>
    </source>
</evidence>
<evidence type="ECO:0000256" key="5">
    <source>
        <dbReference type="ARBA" id="ARBA00005490"/>
    </source>
</evidence>
<keyword evidence="14" id="KW-0067">ATP-binding</keyword>
<dbReference type="PROSITE" id="PS50076">
    <property type="entry name" value="DNAJ_2"/>
    <property type="match status" value="1"/>
</dbReference>
<dbReference type="EC" id="2.7.11.1" evidence="6"/>
<dbReference type="Pfam" id="PF00069">
    <property type="entry name" value="Pkinase"/>
    <property type="match status" value="1"/>
</dbReference>
<dbReference type="InterPro" id="IPR014020">
    <property type="entry name" value="Tensin_C2-dom"/>
</dbReference>
<dbReference type="SUPFAM" id="SSF49562">
    <property type="entry name" value="C2 domain (Calcium/lipid-binding domain, CaLB)"/>
    <property type="match status" value="1"/>
</dbReference>
<evidence type="ECO:0000256" key="13">
    <source>
        <dbReference type="ARBA" id="ARBA00022777"/>
    </source>
</evidence>
<evidence type="ECO:0000256" key="11">
    <source>
        <dbReference type="ARBA" id="ARBA00022679"/>
    </source>
</evidence>
<feature type="domain" description="Protein kinase" evidence="26">
    <location>
        <begin position="39"/>
        <end position="316"/>
    </location>
</feature>